<name>A0AA35WJJ7_GEOBA</name>
<dbReference type="AlphaFoldDB" id="A0AA35WJJ7"/>
<organism evidence="1 2">
    <name type="scientific">Geodia barretti</name>
    <name type="common">Barrett's horny sponge</name>
    <dbReference type="NCBI Taxonomy" id="519541"/>
    <lineage>
        <taxon>Eukaryota</taxon>
        <taxon>Metazoa</taxon>
        <taxon>Porifera</taxon>
        <taxon>Demospongiae</taxon>
        <taxon>Heteroscleromorpha</taxon>
        <taxon>Tetractinellida</taxon>
        <taxon>Astrophorina</taxon>
        <taxon>Geodiidae</taxon>
        <taxon>Geodia</taxon>
    </lineage>
</organism>
<evidence type="ECO:0000313" key="2">
    <source>
        <dbReference type="Proteomes" id="UP001174909"/>
    </source>
</evidence>
<gene>
    <name evidence="1" type="ORF">GBAR_LOCUS13909</name>
</gene>
<evidence type="ECO:0000313" key="1">
    <source>
        <dbReference type="EMBL" id="CAI8023828.1"/>
    </source>
</evidence>
<accession>A0AA35WJJ7</accession>
<sequence>MDEIVNNPALTDKDKKTKILLYFLHNVPMASWEKVAGVLYYRKEERALQAVKKFLTVSSEPTLTPENLSAILD</sequence>
<feature type="non-terminal residue" evidence="1">
    <location>
        <position position="1"/>
    </location>
</feature>
<protein>
    <submittedName>
        <fullName evidence="1">Uncharacterized protein</fullName>
    </submittedName>
</protein>
<proteinExistence type="predicted"/>
<reference evidence="1" key="1">
    <citation type="submission" date="2023-03" db="EMBL/GenBank/DDBJ databases">
        <authorList>
            <person name="Steffen K."/>
            <person name="Cardenas P."/>
        </authorList>
    </citation>
    <scope>NUCLEOTIDE SEQUENCE</scope>
</reference>
<comment type="caution">
    <text evidence="1">The sequence shown here is derived from an EMBL/GenBank/DDBJ whole genome shotgun (WGS) entry which is preliminary data.</text>
</comment>
<dbReference type="Proteomes" id="UP001174909">
    <property type="component" value="Unassembled WGS sequence"/>
</dbReference>
<dbReference type="EMBL" id="CASHTH010002035">
    <property type="protein sequence ID" value="CAI8023828.1"/>
    <property type="molecule type" value="Genomic_DNA"/>
</dbReference>
<keyword evidence="2" id="KW-1185">Reference proteome</keyword>